<accession>A0A2P2JUZ7</accession>
<sequence length="56" mass="6396">MESLWLVEQDLNLTKDVQSRRGKARGSPPAAKVRRTSPRGCVWKGKPQYDTLHCML</sequence>
<reference evidence="2" key="1">
    <citation type="submission" date="2018-02" db="EMBL/GenBank/DDBJ databases">
        <title>Rhizophora mucronata_Transcriptome.</title>
        <authorList>
            <person name="Meera S.P."/>
            <person name="Sreeshan A."/>
            <person name="Augustine A."/>
        </authorList>
    </citation>
    <scope>NUCLEOTIDE SEQUENCE</scope>
    <source>
        <tissue evidence="2">Leaf</tissue>
    </source>
</reference>
<dbReference type="EMBL" id="GGEC01016800">
    <property type="protein sequence ID" value="MBW97283.1"/>
    <property type="molecule type" value="Transcribed_RNA"/>
</dbReference>
<name>A0A2P2JUZ7_RHIMU</name>
<proteinExistence type="predicted"/>
<protein>
    <submittedName>
        <fullName evidence="2">Uncharacterized protein MANES_01G239000</fullName>
    </submittedName>
</protein>
<organism evidence="2">
    <name type="scientific">Rhizophora mucronata</name>
    <name type="common">Asiatic mangrove</name>
    <dbReference type="NCBI Taxonomy" id="61149"/>
    <lineage>
        <taxon>Eukaryota</taxon>
        <taxon>Viridiplantae</taxon>
        <taxon>Streptophyta</taxon>
        <taxon>Embryophyta</taxon>
        <taxon>Tracheophyta</taxon>
        <taxon>Spermatophyta</taxon>
        <taxon>Magnoliopsida</taxon>
        <taxon>eudicotyledons</taxon>
        <taxon>Gunneridae</taxon>
        <taxon>Pentapetalae</taxon>
        <taxon>rosids</taxon>
        <taxon>fabids</taxon>
        <taxon>Malpighiales</taxon>
        <taxon>Rhizophoraceae</taxon>
        <taxon>Rhizophora</taxon>
    </lineage>
</organism>
<evidence type="ECO:0000313" key="2">
    <source>
        <dbReference type="EMBL" id="MBW97283.1"/>
    </source>
</evidence>
<feature type="region of interest" description="Disordered" evidence="1">
    <location>
        <begin position="17"/>
        <end position="37"/>
    </location>
</feature>
<dbReference type="AlphaFoldDB" id="A0A2P2JUZ7"/>
<evidence type="ECO:0000256" key="1">
    <source>
        <dbReference type="SAM" id="MobiDB-lite"/>
    </source>
</evidence>